<feature type="region of interest" description="Disordered" evidence="1">
    <location>
        <begin position="46"/>
        <end position="95"/>
    </location>
</feature>
<organism evidence="2 3">
    <name type="scientific">Rhizophlyctis rosea</name>
    <dbReference type="NCBI Taxonomy" id="64517"/>
    <lineage>
        <taxon>Eukaryota</taxon>
        <taxon>Fungi</taxon>
        <taxon>Fungi incertae sedis</taxon>
        <taxon>Chytridiomycota</taxon>
        <taxon>Chytridiomycota incertae sedis</taxon>
        <taxon>Chytridiomycetes</taxon>
        <taxon>Rhizophlyctidales</taxon>
        <taxon>Rhizophlyctidaceae</taxon>
        <taxon>Rhizophlyctis</taxon>
    </lineage>
</organism>
<reference evidence="2" key="1">
    <citation type="submission" date="2020-05" db="EMBL/GenBank/DDBJ databases">
        <title>Phylogenomic resolution of chytrid fungi.</title>
        <authorList>
            <person name="Stajich J.E."/>
            <person name="Amses K."/>
            <person name="Simmons R."/>
            <person name="Seto K."/>
            <person name="Myers J."/>
            <person name="Bonds A."/>
            <person name="Quandt C.A."/>
            <person name="Barry K."/>
            <person name="Liu P."/>
            <person name="Grigoriev I."/>
            <person name="Longcore J.E."/>
            <person name="James T.Y."/>
        </authorList>
    </citation>
    <scope>NUCLEOTIDE SEQUENCE</scope>
    <source>
        <strain evidence="2">JEL0318</strain>
    </source>
</reference>
<gene>
    <name evidence="2" type="ORF">HK097_009508</name>
</gene>
<evidence type="ECO:0008006" key="4">
    <source>
        <dbReference type="Google" id="ProtNLM"/>
    </source>
</evidence>
<sequence>MAGSSDARWELRTHGDPRIIKLALDLTDEERRDPKRSWVNHVLPFHAPPVPAKFAPPDDQDDGSEREAPKQTDDEDSWKDLDLEFFKKHAPPPRA</sequence>
<dbReference type="Proteomes" id="UP001212841">
    <property type="component" value="Unassembled WGS sequence"/>
</dbReference>
<name>A0AAD5S8V9_9FUNG</name>
<accession>A0AAD5S8V9</accession>
<dbReference type="EMBL" id="JADGJD010000634">
    <property type="protein sequence ID" value="KAJ3049509.1"/>
    <property type="molecule type" value="Genomic_DNA"/>
</dbReference>
<feature type="compositionally biased region" description="Basic and acidic residues" evidence="1">
    <location>
        <begin position="63"/>
        <end position="87"/>
    </location>
</feature>
<protein>
    <recommendedName>
        <fullName evidence="4">Anaphase-promoting complex subunit 13</fullName>
    </recommendedName>
</protein>
<evidence type="ECO:0000256" key="1">
    <source>
        <dbReference type="SAM" id="MobiDB-lite"/>
    </source>
</evidence>
<evidence type="ECO:0000313" key="3">
    <source>
        <dbReference type="Proteomes" id="UP001212841"/>
    </source>
</evidence>
<keyword evidence="3" id="KW-1185">Reference proteome</keyword>
<dbReference type="AlphaFoldDB" id="A0AAD5S8V9"/>
<proteinExistence type="predicted"/>
<evidence type="ECO:0000313" key="2">
    <source>
        <dbReference type="EMBL" id="KAJ3049509.1"/>
    </source>
</evidence>
<comment type="caution">
    <text evidence="2">The sequence shown here is derived from an EMBL/GenBank/DDBJ whole genome shotgun (WGS) entry which is preliminary data.</text>
</comment>